<dbReference type="Pfam" id="PF20145">
    <property type="entry name" value="ARMET_N"/>
    <property type="match status" value="1"/>
</dbReference>
<dbReference type="GeneTree" id="ENSGT00390000007160"/>
<dbReference type="InterPro" id="IPR036361">
    <property type="entry name" value="SAP_dom_sf"/>
</dbReference>
<keyword evidence="4" id="KW-0732">Signal</keyword>
<name>A0A9L0IR15_EQUAS</name>
<dbReference type="Gene3D" id="1.10.720.30">
    <property type="entry name" value="SAP domain"/>
    <property type="match status" value="1"/>
</dbReference>
<evidence type="ECO:0000259" key="7">
    <source>
        <dbReference type="Pfam" id="PF10208"/>
    </source>
</evidence>
<evidence type="ECO:0000313" key="9">
    <source>
        <dbReference type="Ensembl" id="ENSEASP00005042553.1"/>
    </source>
</evidence>
<evidence type="ECO:0000313" key="10">
    <source>
        <dbReference type="Proteomes" id="UP000694387"/>
    </source>
</evidence>
<dbReference type="GO" id="GO:0005615">
    <property type="term" value="C:extracellular space"/>
    <property type="evidence" value="ECO:0007669"/>
    <property type="project" value="TreeGrafter"/>
</dbReference>
<dbReference type="GO" id="GO:0002014">
    <property type="term" value="P:vasoconstriction of artery involved in ischemic response to lowering of systemic arterial blood pressure"/>
    <property type="evidence" value="ECO:0007669"/>
    <property type="project" value="Ensembl"/>
</dbReference>
<keyword evidence="5" id="KW-1015">Disulfide bond</keyword>
<dbReference type="GO" id="GO:0071542">
    <property type="term" value="P:dopaminergic neuron differentiation"/>
    <property type="evidence" value="ECO:0007669"/>
    <property type="project" value="TreeGrafter"/>
</dbReference>
<dbReference type="InterPro" id="IPR045332">
    <property type="entry name" value="ARMET_N"/>
</dbReference>
<feature type="domain" description="ARMET C-terminal" evidence="7">
    <location>
        <begin position="203"/>
        <end position="245"/>
    </location>
</feature>
<dbReference type="GO" id="GO:0036500">
    <property type="term" value="P:ATF6-mediated unfolded protein response"/>
    <property type="evidence" value="ECO:0007669"/>
    <property type="project" value="Ensembl"/>
</dbReference>
<dbReference type="GO" id="GO:0120146">
    <property type="term" value="F:sulfatide binding"/>
    <property type="evidence" value="ECO:0007669"/>
    <property type="project" value="Ensembl"/>
</dbReference>
<comment type="subcellular location">
    <subcellularLocation>
        <location evidence="1">Secreted</location>
    </subcellularLocation>
</comment>
<dbReference type="GO" id="GO:1905897">
    <property type="term" value="P:regulation of response to endoplasmic reticulum stress"/>
    <property type="evidence" value="ECO:0007669"/>
    <property type="project" value="Ensembl"/>
</dbReference>
<dbReference type="Proteomes" id="UP000694387">
    <property type="component" value="Chromosome 21"/>
</dbReference>
<dbReference type="PANTHER" id="PTHR12990:SF10">
    <property type="entry name" value="MESENCEPHALIC ASTROCYTE-DERIVED NEUROTROPHIC FACTOR"/>
    <property type="match status" value="1"/>
</dbReference>
<dbReference type="Ensembl" id="ENSEAST00005053359.1">
    <property type="protein sequence ID" value="ENSEASP00005042553.1"/>
    <property type="gene ID" value="ENSEASG00005012857.2"/>
</dbReference>
<evidence type="ECO:0000256" key="5">
    <source>
        <dbReference type="ARBA" id="ARBA00023157"/>
    </source>
</evidence>
<evidence type="ECO:0000256" key="3">
    <source>
        <dbReference type="ARBA" id="ARBA00022525"/>
    </source>
</evidence>
<evidence type="ECO:0000256" key="6">
    <source>
        <dbReference type="SAM" id="MobiDB-lite"/>
    </source>
</evidence>
<evidence type="ECO:0000256" key="2">
    <source>
        <dbReference type="ARBA" id="ARBA00005617"/>
    </source>
</evidence>
<dbReference type="GO" id="GO:0005788">
    <property type="term" value="C:endoplasmic reticulum lumen"/>
    <property type="evidence" value="ECO:0007669"/>
    <property type="project" value="Ensembl"/>
</dbReference>
<dbReference type="InterPro" id="IPR045333">
    <property type="entry name" value="ARMET-like"/>
</dbReference>
<dbReference type="PANTHER" id="PTHR12990">
    <property type="entry name" value="ARMET-LIKE PROTEIN"/>
    <property type="match status" value="1"/>
</dbReference>
<organism evidence="9 10">
    <name type="scientific">Equus asinus</name>
    <name type="common">Donkey</name>
    <name type="synonym">Equus africanus asinus</name>
    <dbReference type="NCBI Taxonomy" id="9793"/>
    <lineage>
        <taxon>Eukaryota</taxon>
        <taxon>Metazoa</taxon>
        <taxon>Chordata</taxon>
        <taxon>Craniata</taxon>
        <taxon>Vertebrata</taxon>
        <taxon>Euteleostomi</taxon>
        <taxon>Mammalia</taxon>
        <taxon>Eutheria</taxon>
        <taxon>Laurasiatheria</taxon>
        <taxon>Perissodactyla</taxon>
        <taxon>Equidae</taxon>
        <taxon>Equus</taxon>
    </lineage>
</organism>
<dbReference type="SUPFAM" id="SSF68906">
    <property type="entry name" value="SAP domain"/>
    <property type="match status" value="1"/>
</dbReference>
<dbReference type="InterPro" id="IPR019345">
    <property type="entry name" value="ARMET_C"/>
</dbReference>
<keyword evidence="10" id="KW-1185">Reference proteome</keyword>
<feature type="domain" description="ARMET N-terminal" evidence="8">
    <location>
        <begin position="106"/>
        <end position="199"/>
    </location>
</feature>
<evidence type="ECO:0000256" key="4">
    <source>
        <dbReference type="ARBA" id="ARBA00022729"/>
    </source>
</evidence>
<gene>
    <name evidence="9" type="primary">MANF</name>
</gene>
<sequence>KEGSQRPRALSREAGGGGPANSARLPELVRKCGTLPRVGEKPKPPYLPTARRDGSDPTATAPSPGASLGLGGQHGREPFRWEVLQPRVCRSSPVPDELLSAGVQAVCISYLGRFYQDLKNRDVTFSPASVEKELTKFCREARGKENRLCYYIGATDDAATKIINEVSKPLAHHIPVEKICEKLKKKDSQICELKYDKQIDLSTVDLKKLRVKELKKILDDWGETCKGCAEKSDYIRKINELMPKYAPKAASSRTDL</sequence>
<evidence type="ECO:0000259" key="8">
    <source>
        <dbReference type="Pfam" id="PF20145"/>
    </source>
</evidence>
<dbReference type="FunFam" id="1.10.720.30:FF:000003">
    <property type="entry name" value="Mesencephalic astrocyte-derived neurotrophic factor"/>
    <property type="match status" value="1"/>
</dbReference>
<dbReference type="AlphaFoldDB" id="A0A9L0IR15"/>
<evidence type="ECO:0000256" key="1">
    <source>
        <dbReference type="ARBA" id="ARBA00004613"/>
    </source>
</evidence>
<comment type="similarity">
    <text evidence="2">Belongs to the ARMET family.</text>
</comment>
<proteinExistence type="inferred from homology"/>
<keyword evidence="3" id="KW-0964">Secreted</keyword>
<dbReference type="GO" id="GO:0031175">
    <property type="term" value="P:neuron projection development"/>
    <property type="evidence" value="ECO:0007669"/>
    <property type="project" value="TreeGrafter"/>
</dbReference>
<feature type="region of interest" description="Disordered" evidence="6">
    <location>
        <begin position="1"/>
        <end position="72"/>
    </location>
</feature>
<reference evidence="9" key="3">
    <citation type="submission" date="2025-09" db="UniProtKB">
        <authorList>
            <consortium name="Ensembl"/>
        </authorList>
    </citation>
    <scope>IDENTIFICATION</scope>
</reference>
<reference evidence="9" key="2">
    <citation type="submission" date="2025-08" db="UniProtKB">
        <authorList>
            <consortium name="Ensembl"/>
        </authorList>
    </citation>
    <scope>IDENTIFICATION</scope>
</reference>
<protein>
    <submittedName>
        <fullName evidence="9">Mesencephalic astrocyte derived neurotrophic factor</fullName>
    </submittedName>
</protein>
<accession>A0A9L0IR15</accession>
<dbReference type="Gene3D" id="1.10.225.10">
    <property type="entry name" value="Saposin-like"/>
    <property type="match status" value="1"/>
</dbReference>
<reference evidence="9 10" key="1">
    <citation type="journal article" date="2020" name="Nat. Commun.">
        <title>Donkey genomes provide new insights into domestication and selection for coat color.</title>
        <authorList>
            <person name="Wang"/>
            <person name="C."/>
            <person name="Li"/>
            <person name="H."/>
            <person name="Guo"/>
            <person name="Y."/>
            <person name="Huang"/>
            <person name="J."/>
            <person name="Sun"/>
            <person name="Y."/>
            <person name="Min"/>
            <person name="J."/>
            <person name="Wang"/>
            <person name="J."/>
            <person name="Fang"/>
            <person name="X."/>
            <person name="Zhao"/>
            <person name="Z."/>
            <person name="Wang"/>
            <person name="S."/>
            <person name="Zhang"/>
            <person name="Y."/>
            <person name="Liu"/>
            <person name="Q."/>
            <person name="Jiang"/>
            <person name="Q."/>
            <person name="Wang"/>
            <person name="X."/>
            <person name="Guo"/>
            <person name="Y."/>
            <person name="Yang"/>
            <person name="C."/>
            <person name="Wang"/>
            <person name="Y."/>
            <person name="Tian"/>
            <person name="F."/>
            <person name="Zhuang"/>
            <person name="G."/>
            <person name="Fan"/>
            <person name="Y."/>
            <person name="Gao"/>
            <person name="Q."/>
            <person name="Li"/>
            <person name="Y."/>
            <person name="Ju"/>
            <person name="Z."/>
            <person name="Li"/>
            <person name="J."/>
            <person name="Li"/>
            <person name="R."/>
            <person name="Hou"/>
            <person name="M."/>
            <person name="Yang"/>
            <person name="G."/>
            <person name="Liu"/>
            <person name="G."/>
            <person name="Liu"/>
            <person name="W."/>
            <person name="Guo"/>
            <person name="J."/>
            <person name="Pan"/>
            <person name="S."/>
            <person name="Fan"/>
            <person name="G."/>
            <person name="Zhang"/>
            <person name="W."/>
            <person name="Zhang"/>
            <person name="R."/>
            <person name="Yu"/>
            <person name="J."/>
            <person name="Zhang"/>
            <person name="X."/>
            <person name="Yin"/>
            <person name="Q."/>
            <person name="Ji"/>
            <person name="C."/>
            <person name="Jin"/>
            <person name="Y."/>
            <person name="Yue"/>
            <person name="G."/>
            <person name="Liu"/>
            <person name="M."/>
            <person name="Xu"/>
            <person name="J."/>
            <person name="Liu"/>
            <person name="S."/>
            <person name="Jordana"/>
            <person name="J."/>
            <person name="Noce"/>
            <person name="A."/>
            <person name="Amills"/>
            <person name="M."/>
            <person name="Wu"/>
            <person name="D.D."/>
            <person name="Li"/>
            <person name="S."/>
            <person name="Zhou"/>
            <person name="X. and Zhong"/>
            <person name="J."/>
        </authorList>
    </citation>
    <scope>NUCLEOTIDE SEQUENCE [LARGE SCALE GENOMIC DNA]</scope>
</reference>
<dbReference type="Pfam" id="PF10208">
    <property type="entry name" value="ARMET_C"/>
    <property type="match status" value="1"/>
</dbReference>
<dbReference type="FunFam" id="1.10.225.10:FF:000003">
    <property type="entry name" value="Mesencephalic astrocyte-derived neurotrophic factor"/>
    <property type="match status" value="1"/>
</dbReference>